<keyword evidence="1" id="KW-0732">Signal</keyword>
<evidence type="ECO:0000313" key="2">
    <source>
        <dbReference type="EMBL" id="GAA4300126.1"/>
    </source>
</evidence>
<dbReference type="PANTHER" id="PTHR37489">
    <property type="entry name" value="DUF3500 DOMAIN-CONTAINING PROTEIN"/>
    <property type="match status" value="1"/>
</dbReference>
<reference evidence="3" key="1">
    <citation type="journal article" date="2019" name="Int. J. Syst. Evol. Microbiol.">
        <title>The Global Catalogue of Microorganisms (GCM) 10K type strain sequencing project: providing services to taxonomists for standard genome sequencing and annotation.</title>
        <authorList>
            <consortium name="The Broad Institute Genomics Platform"/>
            <consortium name="The Broad Institute Genome Sequencing Center for Infectious Disease"/>
            <person name="Wu L."/>
            <person name="Ma J."/>
        </authorList>
    </citation>
    <scope>NUCLEOTIDE SEQUENCE [LARGE SCALE GENOMIC DNA]</scope>
    <source>
        <strain evidence="3">JCM 17664</strain>
    </source>
</reference>
<feature type="chain" id="PRO_5045434275" evidence="1">
    <location>
        <begin position="22"/>
        <end position="334"/>
    </location>
</feature>
<name>A0ABP8FC05_9BACT</name>
<gene>
    <name evidence="2" type="ORF">GCM10023143_00820</name>
</gene>
<dbReference type="Proteomes" id="UP001501207">
    <property type="component" value="Unassembled WGS sequence"/>
</dbReference>
<proteinExistence type="predicted"/>
<evidence type="ECO:0000256" key="1">
    <source>
        <dbReference type="SAM" id="SignalP"/>
    </source>
</evidence>
<dbReference type="InterPro" id="IPR021889">
    <property type="entry name" value="DUF3500"/>
</dbReference>
<dbReference type="PANTHER" id="PTHR37489:SF1">
    <property type="entry name" value="DUF3500 DOMAIN-CONTAINING PROTEIN"/>
    <property type="match status" value="1"/>
</dbReference>
<protein>
    <submittedName>
        <fullName evidence="2">DUF3500 domain-containing protein</fullName>
    </submittedName>
</protein>
<organism evidence="2 3">
    <name type="scientific">Compostibacter hankyongensis</name>
    <dbReference type="NCBI Taxonomy" id="1007089"/>
    <lineage>
        <taxon>Bacteria</taxon>
        <taxon>Pseudomonadati</taxon>
        <taxon>Bacteroidota</taxon>
        <taxon>Chitinophagia</taxon>
        <taxon>Chitinophagales</taxon>
        <taxon>Chitinophagaceae</taxon>
        <taxon>Compostibacter</taxon>
    </lineage>
</organism>
<comment type="caution">
    <text evidence="2">The sequence shown here is derived from an EMBL/GenBank/DDBJ whole genome shotgun (WGS) entry which is preliminary data.</text>
</comment>
<dbReference type="RefSeq" id="WP_344973573.1">
    <property type="nucleotide sequence ID" value="NZ_BAABFN010000001.1"/>
</dbReference>
<sequence length="334" mass="37682">MIKKSCLFLWVCLLPGYLVRAQEATLQDTIAVAARQFVDSLRPDQRRQALLTFDDPERLRWGNEPENLHARKGLKLEEMSDRQKRLTHRLLLTVLSEQGYLKLANVIRLDDWLKKNYYKPPVSDYYGSGWYRLAVFGTPGKDQRWGWRFEGHHFSLSVTVSPKGVSVTPFFLGSHPAVLPDGPLAGLENMPDATHLAWQLLQSLDAGQQKQAVLGAKVPGDVQAHTGKEDFITHPQGIPATALNAGQQSILKALIRSYTGNLRPSLADKYYQTITGKEWGQLRFAWIGGTAPGSPFYYRLLSPGNIIEYCSRMQDQQHIHTLWRMPAQDFGGAL</sequence>
<accession>A0ABP8FC05</accession>
<feature type="signal peptide" evidence="1">
    <location>
        <begin position="1"/>
        <end position="21"/>
    </location>
</feature>
<dbReference type="Pfam" id="PF12006">
    <property type="entry name" value="DUF3500"/>
    <property type="match status" value="1"/>
</dbReference>
<evidence type="ECO:0000313" key="3">
    <source>
        <dbReference type="Proteomes" id="UP001501207"/>
    </source>
</evidence>
<dbReference type="EMBL" id="BAABFN010000001">
    <property type="protein sequence ID" value="GAA4300126.1"/>
    <property type="molecule type" value="Genomic_DNA"/>
</dbReference>
<keyword evidence="3" id="KW-1185">Reference proteome</keyword>